<evidence type="ECO:0000256" key="4">
    <source>
        <dbReference type="ARBA" id="ARBA00022884"/>
    </source>
</evidence>
<dbReference type="InterPro" id="IPR001678">
    <property type="entry name" value="MeTrfase_RsmB-F_NOP2_dom"/>
</dbReference>
<evidence type="ECO:0000259" key="5">
    <source>
        <dbReference type="PROSITE" id="PS51686"/>
    </source>
</evidence>
<evidence type="ECO:0000313" key="8">
    <source>
        <dbReference type="Proteomes" id="UP000276741"/>
    </source>
</evidence>
<evidence type="ECO:0000256" key="2">
    <source>
        <dbReference type="ARBA" id="ARBA00022679"/>
    </source>
</evidence>
<keyword evidence="8" id="KW-1185">Reference proteome</keyword>
<feature type="domain" description="SAM-dependent MTase RsmB/NOP-type" evidence="5">
    <location>
        <begin position="1"/>
        <end position="246"/>
    </location>
</feature>
<dbReference type="InterPro" id="IPR049560">
    <property type="entry name" value="MeTrfase_RsmB-F_NOP2_cat"/>
</dbReference>
<dbReference type="Gene3D" id="3.40.50.150">
    <property type="entry name" value="Vaccinia Virus protein VP39"/>
    <property type="match status" value="1"/>
</dbReference>
<dbReference type="SUPFAM" id="SSF53335">
    <property type="entry name" value="S-adenosyl-L-methionine-dependent methyltransferases"/>
    <property type="match status" value="1"/>
</dbReference>
<dbReference type="GO" id="GO:0030488">
    <property type="term" value="P:tRNA methylation"/>
    <property type="evidence" value="ECO:0007669"/>
    <property type="project" value="TreeGrafter"/>
</dbReference>
<keyword evidence="4" id="KW-0694">RNA-binding</keyword>
<reference evidence="7" key="4">
    <citation type="submission" date="2020-09" db="EMBL/GenBank/DDBJ databases">
        <authorList>
            <person name="Sun Q."/>
            <person name="Ohkuma M."/>
        </authorList>
    </citation>
    <scope>NUCLEOTIDE SEQUENCE</scope>
    <source>
        <strain evidence="7">JCM 31740</strain>
    </source>
</reference>
<gene>
    <name evidence="7" type="ORF">GCM10007116_00610</name>
    <name evidence="6" type="ORF">HS1genome_0085</name>
</gene>
<name>A0A348B0J4_9CREN</name>
<evidence type="ECO:0000256" key="1">
    <source>
        <dbReference type="ARBA" id="ARBA00022603"/>
    </source>
</evidence>
<dbReference type="PANTHER" id="PTHR22807">
    <property type="entry name" value="NOP2 YEAST -RELATED NOL1/NOP2/FMU SUN DOMAIN-CONTAINING"/>
    <property type="match status" value="1"/>
</dbReference>
<dbReference type="GO" id="GO:0016428">
    <property type="term" value="F:tRNA (cytidine-5-)-methyltransferase activity"/>
    <property type="evidence" value="ECO:0007669"/>
    <property type="project" value="TreeGrafter"/>
</dbReference>
<dbReference type="PRINTS" id="PR02008">
    <property type="entry name" value="RCMTFAMILY"/>
</dbReference>
<accession>A0A348B0J4</accession>
<proteinExistence type="predicted"/>
<dbReference type="InterPro" id="IPR029063">
    <property type="entry name" value="SAM-dependent_MTases_sf"/>
</dbReference>
<dbReference type="EMBL" id="AP018553">
    <property type="protein sequence ID" value="BBD71696.1"/>
    <property type="molecule type" value="Genomic_DNA"/>
</dbReference>
<evidence type="ECO:0000256" key="3">
    <source>
        <dbReference type="ARBA" id="ARBA00022691"/>
    </source>
</evidence>
<reference evidence="8" key="2">
    <citation type="submission" date="2018-04" db="EMBL/GenBank/DDBJ databases">
        <title>Complete genome sequence of Sulfodiicoccus acidiphilus strain HS-1.</title>
        <authorList>
            <person name="Sakai H.D."/>
            <person name="Kurosawa N."/>
        </authorList>
    </citation>
    <scope>NUCLEOTIDE SEQUENCE [LARGE SCALE GENOMIC DNA]</scope>
    <source>
        <strain evidence="8">HS-1</strain>
    </source>
</reference>
<reference evidence="6" key="3">
    <citation type="journal article" date="2019" name="BMC Res. Notes">
        <title>Complete genome sequence of the Sulfodiicoccus acidiphilus strain HS-1T, the first crenarchaeon that lacks polB3, isolated from an acidic hot spring in Ohwaku-dani, Hakone, Japan.</title>
        <authorList>
            <person name="Sakai H.D."/>
            <person name="Kurosawa N."/>
        </authorList>
    </citation>
    <scope>NUCLEOTIDE SEQUENCE</scope>
    <source>
        <strain evidence="6">HS-1</strain>
    </source>
</reference>
<evidence type="ECO:0000313" key="6">
    <source>
        <dbReference type="EMBL" id="BBD71696.1"/>
    </source>
</evidence>
<dbReference type="PROSITE" id="PS51686">
    <property type="entry name" value="SAM_MT_RSMB_NOP"/>
    <property type="match status" value="1"/>
</dbReference>
<dbReference type="EMBL" id="BMQS01000001">
    <property type="protein sequence ID" value="GGT86539.1"/>
    <property type="molecule type" value="Genomic_DNA"/>
</dbReference>
<dbReference type="GO" id="GO:0003723">
    <property type="term" value="F:RNA binding"/>
    <property type="evidence" value="ECO:0007669"/>
    <property type="project" value="UniProtKB-KW"/>
</dbReference>
<dbReference type="Proteomes" id="UP000616143">
    <property type="component" value="Unassembled WGS sequence"/>
</dbReference>
<dbReference type="Pfam" id="PF01189">
    <property type="entry name" value="Methyltr_RsmB-F"/>
    <property type="match status" value="1"/>
</dbReference>
<dbReference type="NCBIfam" id="TIGR00446">
    <property type="entry name" value="nop2p"/>
    <property type="match status" value="1"/>
</dbReference>
<keyword evidence="1" id="KW-0489">Methyltransferase</keyword>
<dbReference type="InterPro" id="IPR011023">
    <property type="entry name" value="Nop2p"/>
</dbReference>
<organism evidence="6 8">
    <name type="scientific">Sulfodiicoccus acidiphilus</name>
    <dbReference type="NCBI Taxonomy" id="1670455"/>
    <lineage>
        <taxon>Archaea</taxon>
        <taxon>Thermoproteota</taxon>
        <taxon>Thermoprotei</taxon>
        <taxon>Sulfolobales</taxon>
        <taxon>Sulfolobaceae</taxon>
        <taxon>Sulfodiicoccus</taxon>
    </lineage>
</organism>
<dbReference type="AlphaFoldDB" id="A0A348B0J4"/>
<dbReference type="Gene3D" id="3.30.70.1170">
    <property type="entry name" value="Sun protein, domain 3"/>
    <property type="match status" value="1"/>
</dbReference>
<reference evidence="7" key="1">
    <citation type="journal article" date="2014" name="Int. J. Syst. Evol. Microbiol.">
        <title>Complete genome sequence of Corynebacterium casei LMG S-19264T (=DSM 44701T), isolated from a smear-ripened cheese.</title>
        <authorList>
            <consortium name="US DOE Joint Genome Institute (JGI-PGF)"/>
            <person name="Walter F."/>
            <person name="Albersmeier A."/>
            <person name="Kalinowski J."/>
            <person name="Ruckert C."/>
        </authorList>
    </citation>
    <scope>NUCLEOTIDE SEQUENCE</scope>
    <source>
        <strain evidence="7">JCM 31740</strain>
    </source>
</reference>
<keyword evidence="3" id="KW-0949">S-adenosyl-L-methionine</keyword>
<dbReference type="InterPro" id="IPR023267">
    <property type="entry name" value="RCMT"/>
</dbReference>
<dbReference type="Proteomes" id="UP000276741">
    <property type="component" value="Chromosome"/>
</dbReference>
<dbReference type="PANTHER" id="PTHR22807:SF74">
    <property type="entry name" value="TRNA (CYTOSINE(48)-C(5))-METHYLTRANSFERASE"/>
    <property type="match status" value="1"/>
</dbReference>
<dbReference type="KEGG" id="sacd:HS1genome_0085"/>
<sequence length="246" mass="27075">MRWAPHALVLEKSPRKPSLGATPEYLKGYYYIQGLASMLPAYALRPSSSDIVLDMAAAPGGKTTQLAQLMKNSGLIVAIEKRRDRMRSLMSNVNRMGVKNTVLLRAESSIVSKLDLKFSKIILDAPCSGEGLIAKDPSRRTKTTPEHLKRFQGIQINLLTHAIAALDEGGKLIYSTCSIAPEENEAVIDFAIENLGLKTLPLDLGVGNPGLREFRGVSFHSSIENCRRLYPHLHGTEGFFLCLLSR</sequence>
<protein>
    <recommendedName>
        <fullName evidence="5">SAM-dependent MTase RsmB/NOP-type domain-containing protein</fullName>
    </recommendedName>
</protein>
<keyword evidence="2" id="KW-0808">Transferase</keyword>
<evidence type="ECO:0000313" key="7">
    <source>
        <dbReference type="EMBL" id="GGT86539.1"/>
    </source>
</evidence>